<organism evidence="2 3">
    <name type="scientific">Mycolicibacterium fluoranthenivorans</name>
    <dbReference type="NCBI Taxonomy" id="258505"/>
    <lineage>
        <taxon>Bacteria</taxon>
        <taxon>Bacillati</taxon>
        <taxon>Actinomycetota</taxon>
        <taxon>Actinomycetes</taxon>
        <taxon>Mycobacteriales</taxon>
        <taxon>Mycobacteriaceae</taxon>
        <taxon>Mycolicibacterium</taxon>
    </lineage>
</organism>
<name>A0A7X5ZG55_9MYCO</name>
<accession>A0A7X5ZG55</accession>
<protein>
    <submittedName>
        <fullName evidence="2">Uncharacterized protein</fullName>
    </submittedName>
</protein>
<evidence type="ECO:0000313" key="2">
    <source>
        <dbReference type="EMBL" id="NIH98908.1"/>
    </source>
</evidence>
<reference evidence="2 3" key="1">
    <citation type="submission" date="2020-03" db="EMBL/GenBank/DDBJ databases">
        <title>Sequencing the genomes of 1000 actinobacteria strains.</title>
        <authorList>
            <person name="Klenk H.-P."/>
        </authorList>
    </citation>
    <scope>NUCLEOTIDE SEQUENCE [LARGE SCALE GENOMIC DNA]</scope>
    <source>
        <strain evidence="2 3">DSM 44556</strain>
    </source>
</reference>
<dbReference type="RefSeq" id="WP_167164602.1">
    <property type="nucleotide sequence ID" value="NZ_JAANOW010000005.1"/>
</dbReference>
<evidence type="ECO:0000256" key="1">
    <source>
        <dbReference type="SAM" id="MobiDB-lite"/>
    </source>
</evidence>
<dbReference type="Proteomes" id="UP000547444">
    <property type="component" value="Unassembled WGS sequence"/>
</dbReference>
<evidence type="ECO:0000313" key="3">
    <source>
        <dbReference type="Proteomes" id="UP000547444"/>
    </source>
</evidence>
<proteinExistence type="predicted"/>
<sequence length="384" mass="41228">MTTPTSYPEALAAATAARTAGRSVSPNQIVATTAEGVITTRERAATVAKRALRALWRTVNPYDQKQVDDFAAKGTKILATAQTATGRAAAAAVATQLKAMNIKVDARTDIPVDVRAPAQVITGGKVTLESRDVTVEYSNGDTRTVTADEMTTEAVLKRPAAGFRWIQSEEGLDAAEQSGLRIDQIVDDNLMLAQRLGETQVLAKAVDLDAQKPATRVIGYRRVIHPELSRSGTCGLCIASSDRVYKVGELRPIHADCKCTVAPVTAEHDPADDLNQVDLNALYDAGGGTSAAHLKRTRYQVDDHGELGAVLVPKRKYRPRDKNTRAGAETAAAKPESATDIASRHLPLLEKSLADLRVRGVAEDSGPVQWHLEQIARMRSALNP</sequence>
<comment type="caution">
    <text evidence="2">The sequence shown here is derived from an EMBL/GenBank/DDBJ whole genome shotgun (WGS) entry which is preliminary data.</text>
</comment>
<gene>
    <name evidence="2" type="ORF">FHU31_005932</name>
</gene>
<dbReference type="AlphaFoldDB" id="A0A7X5ZG55"/>
<dbReference type="EMBL" id="JAANOW010000005">
    <property type="protein sequence ID" value="NIH98908.1"/>
    <property type="molecule type" value="Genomic_DNA"/>
</dbReference>
<keyword evidence="3" id="KW-1185">Reference proteome</keyword>
<feature type="region of interest" description="Disordered" evidence="1">
    <location>
        <begin position="319"/>
        <end position="339"/>
    </location>
</feature>